<protein>
    <recommendedName>
        <fullName evidence="8">Porphobilinogen deaminase</fullName>
        <shortName evidence="8">PBG</shortName>
        <ecNumber evidence="8">2.5.1.61</ecNumber>
    </recommendedName>
    <alternativeName>
        <fullName evidence="8">Hydroxymethylbilane synthase</fullName>
        <shortName evidence="8">HMBS</shortName>
    </alternativeName>
    <alternativeName>
        <fullName evidence="8">Pre-uroporphyrinogen synthase</fullName>
    </alternativeName>
</protein>
<dbReference type="HAMAP" id="MF_00260">
    <property type="entry name" value="Porphobil_deam"/>
    <property type="match status" value="1"/>
</dbReference>
<dbReference type="EMBL" id="CP023737">
    <property type="protein sequence ID" value="ATQ67579.1"/>
    <property type="molecule type" value="Genomic_DNA"/>
</dbReference>
<dbReference type="AlphaFoldDB" id="A0A2D2CY62"/>
<dbReference type="PROSITE" id="PS00533">
    <property type="entry name" value="PORPHOBILINOGEN_DEAM"/>
    <property type="match status" value="1"/>
</dbReference>
<dbReference type="PRINTS" id="PR00151">
    <property type="entry name" value="PORPHBDMNASE"/>
</dbReference>
<dbReference type="NCBIfam" id="TIGR00212">
    <property type="entry name" value="hemC"/>
    <property type="match status" value="1"/>
</dbReference>
<keyword evidence="6 8" id="KW-0627">Porphyrin biosynthesis</keyword>
<evidence type="ECO:0000259" key="10">
    <source>
        <dbReference type="Pfam" id="PF03900"/>
    </source>
</evidence>
<sequence>MTTAILTIGTRGSPLALAQTHEVRRLLAAALGAPEEALPIEIIRTTGDMIQDRPLAESGGKGLFTRELDIALAEGRIDLAVHSSKDLPTHLPPEIAIAGFLPREDVRDAWIGRGGASLADLPQGAVVGTASLRRGAQVKRLRPDVSVTLLRGNVETRLHKVESGEVDGTLLALAGLKRLGLADKATAILPLEDFLPAAGQGAIAITKRAGDARTRDALAPILDAATGAALAAERAFLTVLDGSCRTPIAAHARVDGDAMEFHGLALRADGSEIYEARRRGAAIDAARLGDDAANEILLRLPHGVAGLS</sequence>
<accession>A0A2D2CY62</accession>
<dbReference type="PANTHER" id="PTHR11557">
    <property type="entry name" value="PORPHOBILINOGEN DEAMINASE"/>
    <property type="match status" value="1"/>
</dbReference>
<dbReference type="GO" id="GO:0004418">
    <property type="term" value="F:hydroxymethylbilane synthase activity"/>
    <property type="evidence" value="ECO:0007669"/>
    <property type="project" value="UniProtKB-UniRule"/>
</dbReference>
<dbReference type="SUPFAM" id="SSF53850">
    <property type="entry name" value="Periplasmic binding protein-like II"/>
    <property type="match status" value="1"/>
</dbReference>
<dbReference type="PIRSF" id="PIRSF001438">
    <property type="entry name" value="4pyrrol_synth_OHMeBilane_synth"/>
    <property type="match status" value="1"/>
</dbReference>
<feature type="modified residue" description="S-(dipyrrolylmethanemethyl)cysteine" evidence="8">
    <location>
        <position position="244"/>
    </location>
</feature>
<keyword evidence="12" id="KW-1185">Reference proteome</keyword>
<evidence type="ECO:0000259" key="9">
    <source>
        <dbReference type="Pfam" id="PF01379"/>
    </source>
</evidence>
<evidence type="ECO:0000256" key="8">
    <source>
        <dbReference type="HAMAP-Rule" id="MF_00260"/>
    </source>
</evidence>
<dbReference type="Pfam" id="PF01379">
    <property type="entry name" value="Porphobil_deam"/>
    <property type="match status" value="1"/>
</dbReference>
<organism evidence="11 12">
    <name type="scientific">Methylosinus trichosporium (strain ATCC 35070 / NCIMB 11131 / UNIQEM 75 / OB3b)</name>
    <dbReference type="NCBI Taxonomy" id="595536"/>
    <lineage>
        <taxon>Bacteria</taxon>
        <taxon>Pseudomonadati</taxon>
        <taxon>Pseudomonadota</taxon>
        <taxon>Alphaproteobacteria</taxon>
        <taxon>Hyphomicrobiales</taxon>
        <taxon>Methylocystaceae</taxon>
        <taxon>Methylosinus</taxon>
    </lineage>
</organism>
<comment type="miscellaneous">
    <text evidence="8">The porphobilinogen subunits are added to the dipyrromethane group.</text>
</comment>
<dbReference type="PANTHER" id="PTHR11557:SF0">
    <property type="entry name" value="PORPHOBILINOGEN DEAMINASE"/>
    <property type="match status" value="1"/>
</dbReference>
<evidence type="ECO:0000256" key="2">
    <source>
        <dbReference type="ARBA" id="ARBA00004735"/>
    </source>
</evidence>
<proteinExistence type="inferred from homology"/>
<comment type="similarity">
    <text evidence="3 8">Belongs to the HMBS family.</text>
</comment>
<evidence type="ECO:0000256" key="6">
    <source>
        <dbReference type="ARBA" id="ARBA00023244"/>
    </source>
</evidence>
<feature type="domain" description="Porphobilinogen deaminase C-terminal" evidence="10">
    <location>
        <begin position="231"/>
        <end position="297"/>
    </location>
</feature>
<comment type="cofactor">
    <cofactor evidence="8">
        <name>dipyrromethane</name>
        <dbReference type="ChEBI" id="CHEBI:60342"/>
    </cofactor>
    <text evidence="8">Binds 1 dipyrromethane group covalently.</text>
</comment>
<dbReference type="InterPro" id="IPR036803">
    <property type="entry name" value="Porphobilinogen_deaminase_C_sf"/>
</dbReference>
<dbReference type="EC" id="2.5.1.61" evidence="8"/>
<dbReference type="RefSeq" id="WP_003611366.1">
    <property type="nucleotide sequence ID" value="NZ_ADVE02000001.1"/>
</dbReference>
<dbReference type="InterPro" id="IPR022417">
    <property type="entry name" value="Porphobilin_deaminase_N"/>
</dbReference>
<dbReference type="GO" id="GO:0005737">
    <property type="term" value="C:cytoplasm"/>
    <property type="evidence" value="ECO:0007669"/>
    <property type="project" value="UniProtKB-UniRule"/>
</dbReference>
<dbReference type="STRING" id="595536.GCA_000178815_03855"/>
<comment type="pathway">
    <text evidence="2">Porphyrin-containing compound metabolism; protoporphyrin-IX biosynthesis; coproporphyrinogen-III from 5-aminolevulinate: step 2/4.</text>
</comment>
<reference evidence="12" key="1">
    <citation type="submission" date="2017-10" db="EMBL/GenBank/DDBJ databases">
        <title>Completed PacBio SMRT sequence of Methylosinus trichosporium OB3b reveals presence of a third large plasmid.</title>
        <authorList>
            <person name="Charles T.C."/>
            <person name="Lynch M.D.J."/>
            <person name="Heil J.R."/>
            <person name="Cheng J."/>
        </authorList>
    </citation>
    <scope>NUCLEOTIDE SEQUENCE [LARGE SCALE GENOMIC DNA]</scope>
    <source>
        <strain evidence="12">OB3b</strain>
    </source>
</reference>
<evidence type="ECO:0000256" key="3">
    <source>
        <dbReference type="ARBA" id="ARBA00005638"/>
    </source>
</evidence>
<comment type="subunit">
    <text evidence="4 8">Monomer.</text>
</comment>
<dbReference type="Gene3D" id="3.40.190.10">
    <property type="entry name" value="Periplasmic binding protein-like II"/>
    <property type="match status" value="2"/>
</dbReference>
<evidence type="ECO:0000313" key="12">
    <source>
        <dbReference type="Proteomes" id="UP000230709"/>
    </source>
</evidence>
<comment type="function">
    <text evidence="1 8">Tetrapolymerization of the monopyrrole PBG into the hydroxymethylbilane pre-uroporphyrinogen in several discrete steps.</text>
</comment>
<dbReference type="Pfam" id="PF03900">
    <property type="entry name" value="Porphobil_deamC"/>
    <property type="match status" value="1"/>
</dbReference>
<evidence type="ECO:0000256" key="4">
    <source>
        <dbReference type="ARBA" id="ARBA00011245"/>
    </source>
</evidence>
<evidence type="ECO:0000256" key="1">
    <source>
        <dbReference type="ARBA" id="ARBA00002869"/>
    </source>
</evidence>
<feature type="domain" description="Porphobilinogen deaminase N-terminal" evidence="9">
    <location>
        <begin position="6"/>
        <end position="215"/>
    </location>
</feature>
<comment type="catalytic activity">
    <reaction evidence="7 8">
        <text>4 porphobilinogen + H2O = hydroxymethylbilane + 4 NH4(+)</text>
        <dbReference type="Rhea" id="RHEA:13185"/>
        <dbReference type="ChEBI" id="CHEBI:15377"/>
        <dbReference type="ChEBI" id="CHEBI:28938"/>
        <dbReference type="ChEBI" id="CHEBI:57845"/>
        <dbReference type="ChEBI" id="CHEBI:58126"/>
        <dbReference type="EC" id="2.5.1.61"/>
    </reaction>
</comment>
<name>A0A2D2CY62_METT3</name>
<dbReference type="GO" id="GO:0006782">
    <property type="term" value="P:protoporphyrinogen IX biosynthetic process"/>
    <property type="evidence" value="ECO:0007669"/>
    <property type="project" value="UniProtKB-UniRule"/>
</dbReference>
<evidence type="ECO:0000313" key="11">
    <source>
        <dbReference type="EMBL" id="ATQ67579.1"/>
    </source>
</evidence>
<dbReference type="InterPro" id="IPR022418">
    <property type="entry name" value="Porphobilinogen_deaminase_C"/>
</dbReference>
<dbReference type="FunFam" id="3.40.190.10:FF:000005">
    <property type="entry name" value="Porphobilinogen deaminase"/>
    <property type="match status" value="1"/>
</dbReference>
<dbReference type="KEGG" id="mtw:CQW49_06515"/>
<dbReference type="SUPFAM" id="SSF54782">
    <property type="entry name" value="Porphobilinogen deaminase (hydroxymethylbilane synthase), C-terminal domain"/>
    <property type="match status" value="1"/>
</dbReference>
<keyword evidence="5 8" id="KW-0808">Transferase</keyword>
<evidence type="ECO:0000256" key="7">
    <source>
        <dbReference type="ARBA" id="ARBA00048169"/>
    </source>
</evidence>
<gene>
    <name evidence="8" type="primary">hemC</name>
    <name evidence="11" type="ORF">CQW49_06515</name>
</gene>
<dbReference type="InterPro" id="IPR000860">
    <property type="entry name" value="HemC"/>
</dbReference>
<dbReference type="InterPro" id="IPR022419">
    <property type="entry name" value="Porphobilin_deaminase_cofac_BS"/>
</dbReference>
<dbReference type="Gene3D" id="3.30.160.40">
    <property type="entry name" value="Porphobilinogen deaminase, C-terminal domain"/>
    <property type="match status" value="1"/>
</dbReference>
<evidence type="ECO:0000256" key="5">
    <source>
        <dbReference type="ARBA" id="ARBA00022679"/>
    </source>
</evidence>
<dbReference type="Proteomes" id="UP000230709">
    <property type="component" value="Chromosome"/>
</dbReference>
<dbReference type="UniPathway" id="UPA00251">
    <property type="reaction ID" value="UER00319"/>
</dbReference>